<comment type="caution">
    <text evidence="6">Lacks conserved residue(s) required for the propagation of feature annotation.</text>
</comment>
<feature type="binding site" evidence="6">
    <location>
        <position position="283"/>
    </location>
    <ligand>
        <name>NAD(+)</name>
        <dbReference type="ChEBI" id="CHEBI:57540"/>
    </ligand>
</feature>
<dbReference type="Pfam" id="PF02146">
    <property type="entry name" value="SIR2"/>
    <property type="match status" value="1"/>
</dbReference>
<feature type="binding site" evidence="7">
    <location>
        <position position="204"/>
    </location>
    <ligand>
        <name>Zn(2+)</name>
        <dbReference type="ChEBI" id="CHEBI:29105"/>
    </ligand>
</feature>
<evidence type="ECO:0000313" key="10">
    <source>
        <dbReference type="Proteomes" id="UP000807469"/>
    </source>
</evidence>
<dbReference type="EMBL" id="MU155136">
    <property type="protein sequence ID" value="KAF9485392.1"/>
    <property type="molecule type" value="Genomic_DNA"/>
</dbReference>
<keyword evidence="10" id="KW-1185">Reference proteome</keyword>
<dbReference type="EC" id="2.3.1.-" evidence="6"/>
<feature type="binding site" evidence="6">
    <location>
        <position position="72"/>
    </location>
    <ligand>
        <name>substrate</name>
    </ligand>
</feature>
<dbReference type="GO" id="GO:0005634">
    <property type="term" value="C:nucleus"/>
    <property type="evidence" value="ECO:0007669"/>
    <property type="project" value="TreeGrafter"/>
</dbReference>
<dbReference type="PROSITE" id="PS50305">
    <property type="entry name" value="SIRTUIN"/>
    <property type="match status" value="1"/>
</dbReference>
<gene>
    <name evidence="9" type="ORF">BDN70DRAFT_980597</name>
</gene>
<comment type="catalytic activity">
    <reaction evidence="6">
        <text>N(6)-succinyl-L-lysyl-[protein] + NAD(+) + H2O = 2''-O-succinyl-ADP-D-ribose + nicotinamide + L-lysyl-[protein]</text>
        <dbReference type="Rhea" id="RHEA:47668"/>
        <dbReference type="Rhea" id="RHEA-COMP:9752"/>
        <dbReference type="Rhea" id="RHEA-COMP:11877"/>
        <dbReference type="ChEBI" id="CHEBI:15377"/>
        <dbReference type="ChEBI" id="CHEBI:17154"/>
        <dbReference type="ChEBI" id="CHEBI:29969"/>
        <dbReference type="ChEBI" id="CHEBI:57540"/>
        <dbReference type="ChEBI" id="CHEBI:87830"/>
        <dbReference type="ChEBI" id="CHEBI:87832"/>
    </reaction>
</comment>
<feature type="binding site" evidence="6">
    <location>
        <position position="75"/>
    </location>
    <ligand>
        <name>substrate</name>
    </ligand>
</feature>
<dbReference type="PANTHER" id="PTHR11085">
    <property type="entry name" value="NAD-DEPENDENT PROTEIN DEACYLASE SIRTUIN-5, MITOCHONDRIAL-RELATED"/>
    <property type="match status" value="1"/>
</dbReference>
<evidence type="ECO:0000256" key="3">
    <source>
        <dbReference type="ARBA" id="ARBA00022679"/>
    </source>
</evidence>
<dbReference type="OrthoDB" id="424302at2759"/>
<evidence type="ECO:0000259" key="8">
    <source>
        <dbReference type="PROSITE" id="PS50305"/>
    </source>
</evidence>
<evidence type="ECO:0000256" key="2">
    <source>
        <dbReference type="ARBA" id="ARBA00006924"/>
    </source>
</evidence>
<dbReference type="GO" id="GO:0017136">
    <property type="term" value="F:histone deacetylase activity, NAD-dependent"/>
    <property type="evidence" value="ECO:0007669"/>
    <property type="project" value="TreeGrafter"/>
</dbReference>
<dbReference type="InterPro" id="IPR050134">
    <property type="entry name" value="NAD-dep_sirtuin_deacylases"/>
</dbReference>
<keyword evidence="6 7" id="KW-0862">Zinc</keyword>
<comment type="cofactor">
    <cofactor evidence="6">
        <name>Zn(2+)</name>
        <dbReference type="ChEBI" id="CHEBI:29105"/>
    </cofactor>
    <text evidence="6">Binds 1 zinc ion per subunit.</text>
</comment>
<feature type="domain" description="Deacetylase sirtuin-type" evidence="8">
    <location>
        <begin position="1"/>
        <end position="301"/>
    </location>
</feature>
<accession>A0A9P6CZM4</accession>
<comment type="domain">
    <text evidence="6">In contrast to class I sirtuins, class III sirtuins have only weak deacetylase activity. Difference in substrate specificity is probably due to a larger hydrophobic pocket with 2 residues (Tyr-72 and Arg-75) that bind to malonylated and succinylated substrates and define the specificity.</text>
</comment>
<dbReference type="GO" id="GO:0036054">
    <property type="term" value="F:protein-malonyllysine demalonylase activity"/>
    <property type="evidence" value="ECO:0007669"/>
    <property type="project" value="UniProtKB-UniRule"/>
</dbReference>
<feature type="binding site" evidence="6">
    <location>
        <begin position="265"/>
        <end position="267"/>
    </location>
    <ligand>
        <name>NAD(+)</name>
        <dbReference type="ChEBI" id="CHEBI:57540"/>
    </ligand>
</feature>
<feature type="binding site" evidence="7">
    <location>
        <position position="160"/>
    </location>
    <ligand>
        <name>Zn(2+)</name>
        <dbReference type="ChEBI" id="CHEBI:29105"/>
    </ligand>
</feature>
<dbReference type="GO" id="GO:0008270">
    <property type="term" value="F:zinc ion binding"/>
    <property type="evidence" value="ECO:0007669"/>
    <property type="project" value="UniProtKB-UniRule"/>
</dbReference>
<feature type="binding site" evidence="6 7">
    <location>
        <position position="201"/>
    </location>
    <ligand>
        <name>Zn(2+)</name>
        <dbReference type="ChEBI" id="CHEBI:29105"/>
    </ligand>
</feature>
<comment type="catalytic activity">
    <reaction evidence="6">
        <text>N(6)-malonyl-L-lysyl-[protein] + NAD(+) + H2O = 2''-O-malonyl-ADP-D-ribose + nicotinamide + L-lysyl-[protein]</text>
        <dbReference type="Rhea" id="RHEA:47672"/>
        <dbReference type="Rhea" id="RHEA-COMP:9752"/>
        <dbReference type="Rhea" id="RHEA-COMP:11878"/>
        <dbReference type="ChEBI" id="CHEBI:15377"/>
        <dbReference type="ChEBI" id="CHEBI:17154"/>
        <dbReference type="ChEBI" id="CHEBI:29969"/>
        <dbReference type="ChEBI" id="CHEBI:57540"/>
        <dbReference type="ChEBI" id="CHEBI:87831"/>
        <dbReference type="ChEBI" id="CHEBI:87833"/>
    </reaction>
</comment>
<dbReference type="Gene3D" id="3.40.50.1220">
    <property type="entry name" value="TPP-binding domain"/>
    <property type="match status" value="1"/>
</dbReference>
<keyword evidence="3 6" id="KW-0808">Transferase</keyword>
<evidence type="ECO:0000313" key="9">
    <source>
        <dbReference type="EMBL" id="KAF9485392.1"/>
    </source>
</evidence>
<organism evidence="9 10">
    <name type="scientific">Pholiota conissans</name>
    <dbReference type="NCBI Taxonomy" id="109636"/>
    <lineage>
        <taxon>Eukaryota</taxon>
        <taxon>Fungi</taxon>
        <taxon>Dikarya</taxon>
        <taxon>Basidiomycota</taxon>
        <taxon>Agaricomycotina</taxon>
        <taxon>Agaricomycetes</taxon>
        <taxon>Agaricomycetidae</taxon>
        <taxon>Agaricales</taxon>
        <taxon>Agaricineae</taxon>
        <taxon>Strophariaceae</taxon>
        <taxon>Pholiota</taxon>
    </lineage>
</organism>
<comment type="catalytic activity">
    <reaction evidence="6">
        <text>N(6)-glutaryl-L-lysyl-[protein] + NAD(+) + H2O = 2''-O-glutaryl-ADP-D-ribose + nicotinamide + L-lysyl-[protein]</text>
        <dbReference type="Rhea" id="RHEA:47664"/>
        <dbReference type="Rhea" id="RHEA-COMP:9752"/>
        <dbReference type="Rhea" id="RHEA-COMP:11875"/>
        <dbReference type="ChEBI" id="CHEBI:15377"/>
        <dbReference type="ChEBI" id="CHEBI:17154"/>
        <dbReference type="ChEBI" id="CHEBI:29969"/>
        <dbReference type="ChEBI" id="CHEBI:57540"/>
        <dbReference type="ChEBI" id="CHEBI:87828"/>
        <dbReference type="ChEBI" id="CHEBI:87829"/>
    </reaction>
</comment>
<keyword evidence="4 6" id="KW-0520">NAD</keyword>
<keyword evidence="6 7" id="KW-0479">Metal-binding</keyword>
<comment type="caution">
    <text evidence="9">The sequence shown here is derived from an EMBL/GenBank/DDBJ whole genome shotgun (WGS) entry which is preliminary data.</text>
</comment>
<evidence type="ECO:0000256" key="6">
    <source>
        <dbReference type="HAMAP-Rule" id="MF_03160"/>
    </source>
</evidence>
<feature type="binding site" evidence="6">
    <location>
        <begin position="239"/>
        <end position="241"/>
    </location>
    <ligand>
        <name>NAD(+)</name>
        <dbReference type="ChEBI" id="CHEBI:57540"/>
    </ligand>
</feature>
<dbReference type="InterPro" id="IPR026590">
    <property type="entry name" value="Ssirtuin_cat_dom"/>
</dbReference>
<comment type="function">
    <text evidence="6">NAD-dependent lysine demalonylase, desuccinylase and deglutarylase that specifically removes malonyl, succinyl and glutaryl groups on target proteins. Has weak NAD-dependent protein deacetylase activity; however this activity may not be physiologically relevant in vivo.</text>
</comment>
<comment type="similarity">
    <text evidence="6">Belongs to the sirtuin family. Class III subfamily.</text>
</comment>
<reference evidence="9" key="1">
    <citation type="submission" date="2020-11" db="EMBL/GenBank/DDBJ databases">
        <authorList>
            <consortium name="DOE Joint Genome Institute"/>
            <person name="Ahrendt S."/>
            <person name="Riley R."/>
            <person name="Andreopoulos W."/>
            <person name="Labutti K."/>
            <person name="Pangilinan J."/>
            <person name="Ruiz-Duenas F.J."/>
            <person name="Barrasa J.M."/>
            <person name="Sanchez-Garcia M."/>
            <person name="Camarero S."/>
            <person name="Miyauchi S."/>
            <person name="Serrano A."/>
            <person name="Linde D."/>
            <person name="Babiker R."/>
            <person name="Drula E."/>
            <person name="Ayuso-Fernandez I."/>
            <person name="Pacheco R."/>
            <person name="Padilla G."/>
            <person name="Ferreira P."/>
            <person name="Barriuso J."/>
            <person name="Kellner H."/>
            <person name="Castanera R."/>
            <person name="Alfaro M."/>
            <person name="Ramirez L."/>
            <person name="Pisabarro A.G."/>
            <person name="Kuo A."/>
            <person name="Tritt A."/>
            <person name="Lipzen A."/>
            <person name="He G."/>
            <person name="Yan M."/>
            <person name="Ng V."/>
            <person name="Cullen D."/>
            <person name="Martin F."/>
            <person name="Rosso M.-N."/>
            <person name="Henrissat B."/>
            <person name="Hibbett D."/>
            <person name="Martinez A.T."/>
            <person name="Grigoriev I.V."/>
        </authorList>
    </citation>
    <scope>NUCLEOTIDE SEQUENCE</scope>
    <source>
        <strain evidence="9">CIRM-BRFM 674</strain>
    </source>
</reference>
<dbReference type="GO" id="GO:0005739">
    <property type="term" value="C:mitochondrion"/>
    <property type="evidence" value="ECO:0007669"/>
    <property type="project" value="UniProtKB-SubCell"/>
</dbReference>
<protein>
    <recommendedName>
        <fullName evidence="6">NAD-dependent protein deacylase</fullName>
        <ecNumber evidence="6">2.3.1.-</ecNumber>
    </recommendedName>
    <alternativeName>
        <fullName evidence="6">Regulatory protein SIR2 homolog 5</fullName>
    </alternativeName>
</protein>
<feature type="active site" description="Proton acceptor" evidence="6 7">
    <location>
        <position position="147"/>
    </location>
</feature>
<dbReference type="GO" id="GO:0036055">
    <property type="term" value="F:protein-succinyllysine desuccinylase activity"/>
    <property type="evidence" value="ECO:0007669"/>
    <property type="project" value="UniProtKB-UniRule"/>
</dbReference>
<comment type="similarity">
    <text evidence="2">Belongs to the sirtuin family. Class I subfamily.</text>
</comment>
<name>A0A9P6CZM4_9AGAR</name>
<proteinExistence type="inferred from homology"/>
<dbReference type="InterPro" id="IPR029035">
    <property type="entry name" value="DHS-like_NAD/FAD-binding_dom"/>
</dbReference>
<evidence type="ECO:0000256" key="4">
    <source>
        <dbReference type="ARBA" id="ARBA00023027"/>
    </source>
</evidence>
<dbReference type="PANTHER" id="PTHR11085:SF10">
    <property type="entry name" value="NAD-DEPENDENT PROTEIN DEACYLASE SIRTUIN-5, MITOCHONDRIAL-RELATED"/>
    <property type="match status" value="1"/>
</dbReference>
<keyword evidence="5 6" id="KW-0496">Mitochondrion</keyword>
<dbReference type="Gene3D" id="3.30.1600.10">
    <property type="entry name" value="SIR2/SIRT2 'Small Domain"/>
    <property type="match status" value="1"/>
</dbReference>
<sequence length="310" mass="34018">MPFQDLLRKSTNIIVVAGAGLSAASGTRERLTTKYRIPTFRGSGGLWRKYNAVSLATPEGFQASPSLVWQFYHYRREIARRAKPNDAHRVLSAFGLSYFRNQIAPQSTFTLITQNIDGLSARSDQEIAANNPEAANASDKAEIIEMHGRLFDVKCSNRKCGHVEFNTTSPICQALSGTEELLEMGQGTVEPEIDPSKLPRCSKCGSLARPGVVWFGERPQRMRDIDELVQKADLCLVIGTSSTVQPAASYAYEVQDQGGKVAVFNLENTPGDDEADFLFLGSCEELLPKALGLRVSEDGRITVDKQAAKD</sequence>
<dbReference type="InterPro" id="IPR003000">
    <property type="entry name" value="Sirtuin"/>
</dbReference>
<dbReference type="GO" id="GO:0070403">
    <property type="term" value="F:NAD+ binding"/>
    <property type="evidence" value="ECO:0007669"/>
    <property type="project" value="UniProtKB-UniRule"/>
</dbReference>
<feature type="binding site" evidence="6">
    <location>
        <begin position="114"/>
        <end position="117"/>
    </location>
    <ligand>
        <name>NAD(+)</name>
        <dbReference type="ChEBI" id="CHEBI:57540"/>
    </ligand>
</feature>
<dbReference type="InterPro" id="IPR026591">
    <property type="entry name" value="Sirtuin_cat_small_dom_sf"/>
</dbReference>
<comment type="subcellular location">
    <subcellularLocation>
        <location evidence="1 6">Mitochondrion</location>
    </subcellularLocation>
</comment>
<dbReference type="Proteomes" id="UP000807469">
    <property type="component" value="Unassembled WGS sequence"/>
</dbReference>
<evidence type="ECO:0000256" key="7">
    <source>
        <dbReference type="PROSITE-ProRule" id="PRU00236"/>
    </source>
</evidence>
<evidence type="ECO:0000256" key="1">
    <source>
        <dbReference type="ARBA" id="ARBA00004173"/>
    </source>
</evidence>
<feature type="binding site" evidence="6 7">
    <location>
        <position position="155"/>
    </location>
    <ligand>
        <name>Zn(2+)</name>
        <dbReference type="ChEBI" id="CHEBI:29105"/>
    </ligand>
</feature>
<evidence type="ECO:0000256" key="5">
    <source>
        <dbReference type="ARBA" id="ARBA00023128"/>
    </source>
</evidence>
<dbReference type="HAMAP" id="MF_01121">
    <property type="entry name" value="Sirtuin_ClassIII"/>
    <property type="match status" value="1"/>
</dbReference>
<dbReference type="InterPro" id="IPR027546">
    <property type="entry name" value="Sirtuin_class_III"/>
</dbReference>
<dbReference type="AlphaFoldDB" id="A0A9P6CZM4"/>
<dbReference type="SUPFAM" id="SSF52467">
    <property type="entry name" value="DHS-like NAD/FAD-binding domain"/>
    <property type="match status" value="1"/>
</dbReference>